<proteinExistence type="predicted"/>
<reference evidence="1" key="1">
    <citation type="submission" date="2021-01" db="EMBL/GenBank/DDBJ databases">
        <authorList>
            <person name="Corre E."/>
            <person name="Pelletier E."/>
            <person name="Niang G."/>
            <person name="Scheremetjew M."/>
            <person name="Finn R."/>
            <person name="Kale V."/>
            <person name="Holt S."/>
            <person name="Cochrane G."/>
            <person name="Meng A."/>
            <person name="Brown T."/>
            <person name="Cohen L."/>
        </authorList>
    </citation>
    <scope>NUCLEOTIDE SEQUENCE</scope>
    <source>
        <strain evidence="1">CT5</strain>
    </source>
</reference>
<name>A0A7S3KIG5_EUPCR</name>
<organism evidence="1">
    <name type="scientific">Euplotes crassus</name>
    <dbReference type="NCBI Taxonomy" id="5936"/>
    <lineage>
        <taxon>Eukaryota</taxon>
        <taxon>Sar</taxon>
        <taxon>Alveolata</taxon>
        <taxon>Ciliophora</taxon>
        <taxon>Intramacronucleata</taxon>
        <taxon>Spirotrichea</taxon>
        <taxon>Hypotrichia</taxon>
        <taxon>Euplotida</taxon>
        <taxon>Euplotidae</taxon>
        <taxon>Moneuplotes</taxon>
    </lineage>
</organism>
<dbReference type="AlphaFoldDB" id="A0A7S3KIG5"/>
<accession>A0A7S3KIG5</accession>
<sequence>MRSHKKLFDNLRVSYQQWKEGIDQFNLKDNKSSVYSNLNAGNTDKMLETYMSESLQLIRNNTTKDPIYDVLKPNYEDVYYHPFDETDDELRQFLLEEQDNDSMGDDFDDFDGDFGDWL</sequence>
<protein>
    <submittedName>
        <fullName evidence="1">Uncharacterized protein</fullName>
    </submittedName>
</protein>
<evidence type="ECO:0000313" key="1">
    <source>
        <dbReference type="EMBL" id="CAE0385075.1"/>
    </source>
</evidence>
<gene>
    <name evidence="1" type="ORF">ECRA1380_LOCUS10039</name>
</gene>
<dbReference type="EMBL" id="HBIK01021420">
    <property type="protein sequence ID" value="CAE0385075.1"/>
    <property type="molecule type" value="Transcribed_RNA"/>
</dbReference>